<sequence length="54" mass="6176">MRPPKPGPQKLTTTPTLYYFNSRPTSASFPTPLQLIPTKPSLIFPPHRETEFYS</sequence>
<accession>A0A9P4JUG3</accession>
<evidence type="ECO:0000313" key="2">
    <source>
        <dbReference type="Proteomes" id="UP000799536"/>
    </source>
</evidence>
<reference evidence="1" key="1">
    <citation type="journal article" date="2020" name="Stud. Mycol.">
        <title>101 Dothideomycetes genomes: a test case for predicting lifestyles and emergence of pathogens.</title>
        <authorList>
            <person name="Haridas S."/>
            <person name="Albert R."/>
            <person name="Binder M."/>
            <person name="Bloem J."/>
            <person name="Labutti K."/>
            <person name="Salamov A."/>
            <person name="Andreopoulos B."/>
            <person name="Baker S."/>
            <person name="Barry K."/>
            <person name="Bills G."/>
            <person name="Bluhm B."/>
            <person name="Cannon C."/>
            <person name="Castanera R."/>
            <person name="Culley D."/>
            <person name="Daum C."/>
            <person name="Ezra D."/>
            <person name="Gonzalez J."/>
            <person name="Henrissat B."/>
            <person name="Kuo A."/>
            <person name="Liang C."/>
            <person name="Lipzen A."/>
            <person name="Lutzoni F."/>
            <person name="Magnuson J."/>
            <person name="Mondo S."/>
            <person name="Nolan M."/>
            <person name="Ohm R."/>
            <person name="Pangilinan J."/>
            <person name="Park H.-J."/>
            <person name="Ramirez L."/>
            <person name="Alfaro M."/>
            <person name="Sun H."/>
            <person name="Tritt A."/>
            <person name="Yoshinaga Y."/>
            <person name="Zwiers L.-H."/>
            <person name="Turgeon B."/>
            <person name="Goodwin S."/>
            <person name="Spatafora J."/>
            <person name="Crous P."/>
            <person name="Grigoriev I."/>
        </authorList>
    </citation>
    <scope>NUCLEOTIDE SEQUENCE</scope>
    <source>
        <strain evidence="1">ATCC 74209</strain>
    </source>
</reference>
<protein>
    <submittedName>
        <fullName evidence="1">Uncharacterized protein</fullName>
    </submittedName>
</protein>
<dbReference type="Proteomes" id="UP000799536">
    <property type="component" value="Unassembled WGS sequence"/>
</dbReference>
<evidence type="ECO:0000313" key="1">
    <source>
        <dbReference type="EMBL" id="KAF2202768.1"/>
    </source>
</evidence>
<dbReference type="AlphaFoldDB" id="A0A9P4JUG3"/>
<proteinExistence type="predicted"/>
<gene>
    <name evidence="1" type="ORF">GQ43DRAFT_439455</name>
</gene>
<keyword evidence="2" id="KW-1185">Reference proteome</keyword>
<organism evidence="1 2">
    <name type="scientific">Delitschia confertaspora ATCC 74209</name>
    <dbReference type="NCBI Taxonomy" id="1513339"/>
    <lineage>
        <taxon>Eukaryota</taxon>
        <taxon>Fungi</taxon>
        <taxon>Dikarya</taxon>
        <taxon>Ascomycota</taxon>
        <taxon>Pezizomycotina</taxon>
        <taxon>Dothideomycetes</taxon>
        <taxon>Pleosporomycetidae</taxon>
        <taxon>Pleosporales</taxon>
        <taxon>Delitschiaceae</taxon>
        <taxon>Delitschia</taxon>
    </lineage>
</organism>
<dbReference type="EMBL" id="ML993925">
    <property type="protein sequence ID" value="KAF2202768.1"/>
    <property type="molecule type" value="Genomic_DNA"/>
</dbReference>
<name>A0A9P4JUG3_9PLEO</name>
<comment type="caution">
    <text evidence="1">The sequence shown here is derived from an EMBL/GenBank/DDBJ whole genome shotgun (WGS) entry which is preliminary data.</text>
</comment>